<evidence type="ECO:0000313" key="1">
    <source>
        <dbReference type="EMBL" id="KAF6758167.1"/>
    </source>
</evidence>
<protein>
    <submittedName>
        <fullName evidence="1">Uncharacterized protein</fullName>
    </submittedName>
</protein>
<dbReference type="AlphaFoldDB" id="A0A8H6I5C3"/>
<reference evidence="1 2" key="1">
    <citation type="submission" date="2020-07" db="EMBL/GenBank/DDBJ databases">
        <title>Comparative genomics of pyrophilous fungi reveals a link between fire events and developmental genes.</title>
        <authorList>
            <consortium name="DOE Joint Genome Institute"/>
            <person name="Steindorff A.S."/>
            <person name="Carver A."/>
            <person name="Calhoun S."/>
            <person name="Stillman K."/>
            <person name="Liu H."/>
            <person name="Lipzen A."/>
            <person name="Pangilinan J."/>
            <person name="Labutti K."/>
            <person name="Bruns T.D."/>
            <person name="Grigoriev I.V."/>
        </authorList>
    </citation>
    <scope>NUCLEOTIDE SEQUENCE [LARGE SCALE GENOMIC DNA]</scope>
    <source>
        <strain evidence="1 2">CBS 144469</strain>
    </source>
</reference>
<keyword evidence="2" id="KW-1185">Reference proteome</keyword>
<name>A0A8H6I5C3_9AGAR</name>
<dbReference type="EMBL" id="JACGCI010000019">
    <property type="protein sequence ID" value="KAF6758167.1"/>
    <property type="molecule type" value="Genomic_DNA"/>
</dbReference>
<proteinExistence type="predicted"/>
<sequence length="214" mass="23292">MDKGGLSILEQVVARSPPSAQKSVSHALFDALSPPDLGYLSCTSTTMSECVRSYREVAWDIVSFLSHWFIGAPDVYAFLDVLELAGAVVSGSQILRFLDRDRPLVDSDLDVITRIGGALRLIDFLGSIGYTGVEVKHEYPIDPSVFGISSTRSFAKGGGDQGILHVMDFVKPISRHDCTSCKVQVVVVAQHPVEHIIHTYHSRTVAHQGEQPAS</sequence>
<accession>A0A8H6I5C3</accession>
<comment type="caution">
    <text evidence="1">The sequence shown here is derived from an EMBL/GenBank/DDBJ whole genome shotgun (WGS) entry which is preliminary data.</text>
</comment>
<dbReference type="OrthoDB" id="3046414at2759"/>
<dbReference type="Proteomes" id="UP000521943">
    <property type="component" value="Unassembled WGS sequence"/>
</dbReference>
<evidence type="ECO:0000313" key="2">
    <source>
        <dbReference type="Proteomes" id="UP000521943"/>
    </source>
</evidence>
<organism evidence="1 2">
    <name type="scientific">Ephemerocybe angulata</name>
    <dbReference type="NCBI Taxonomy" id="980116"/>
    <lineage>
        <taxon>Eukaryota</taxon>
        <taxon>Fungi</taxon>
        <taxon>Dikarya</taxon>
        <taxon>Basidiomycota</taxon>
        <taxon>Agaricomycotina</taxon>
        <taxon>Agaricomycetes</taxon>
        <taxon>Agaricomycetidae</taxon>
        <taxon>Agaricales</taxon>
        <taxon>Agaricineae</taxon>
        <taxon>Psathyrellaceae</taxon>
        <taxon>Ephemerocybe</taxon>
    </lineage>
</organism>
<gene>
    <name evidence="1" type="ORF">DFP72DRAFT_845134</name>
</gene>